<evidence type="ECO:0000313" key="2">
    <source>
        <dbReference type="Proteomes" id="UP001057402"/>
    </source>
</evidence>
<comment type="caution">
    <text evidence="1">The sequence shown here is derived from an EMBL/GenBank/DDBJ whole genome shotgun (WGS) entry which is preliminary data.</text>
</comment>
<organism evidence="1 2">
    <name type="scientific">Melastoma candidum</name>
    <dbReference type="NCBI Taxonomy" id="119954"/>
    <lineage>
        <taxon>Eukaryota</taxon>
        <taxon>Viridiplantae</taxon>
        <taxon>Streptophyta</taxon>
        <taxon>Embryophyta</taxon>
        <taxon>Tracheophyta</taxon>
        <taxon>Spermatophyta</taxon>
        <taxon>Magnoliopsida</taxon>
        <taxon>eudicotyledons</taxon>
        <taxon>Gunneridae</taxon>
        <taxon>Pentapetalae</taxon>
        <taxon>rosids</taxon>
        <taxon>malvids</taxon>
        <taxon>Myrtales</taxon>
        <taxon>Melastomataceae</taxon>
        <taxon>Melastomatoideae</taxon>
        <taxon>Melastomateae</taxon>
        <taxon>Melastoma</taxon>
    </lineage>
</organism>
<dbReference type="EMBL" id="CM042890">
    <property type="protein sequence ID" value="KAI4311445.1"/>
    <property type="molecule type" value="Genomic_DNA"/>
</dbReference>
<proteinExistence type="predicted"/>
<evidence type="ECO:0000313" key="1">
    <source>
        <dbReference type="EMBL" id="KAI4311445.1"/>
    </source>
</evidence>
<accession>A0ACB9LJC6</accession>
<gene>
    <name evidence="1" type="ORF">MLD38_036341</name>
</gene>
<name>A0ACB9LJC6_9MYRT</name>
<sequence>MFARSCKESPWQGMLEKVAYMTPKREKKADVCSLPLKGFWQGSVLAALESRFMAWSAADFRAWGCFWGCKQPSDLECLQVWESESHASARRDAVMFDLCFSFARLLSSMNPNGIDIM</sequence>
<reference evidence="2" key="1">
    <citation type="journal article" date="2023" name="Front. Plant Sci.">
        <title>Chromosomal-level genome assembly of Melastoma candidum provides insights into trichome evolution.</title>
        <authorList>
            <person name="Zhong Y."/>
            <person name="Wu W."/>
            <person name="Sun C."/>
            <person name="Zou P."/>
            <person name="Liu Y."/>
            <person name="Dai S."/>
            <person name="Zhou R."/>
        </authorList>
    </citation>
    <scope>NUCLEOTIDE SEQUENCE [LARGE SCALE GENOMIC DNA]</scope>
</reference>
<dbReference type="Proteomes" id="UP001057402">
    <property type="component" value="Chromosome 11"/>
</dbReference>
<keyword evidence="2" id="KW-1185">Reference proteome</keyword>
<protein>
    <submittedName>
        <fullName evidence="1">Uncharacterized protein</fullName>
    </submittedName>
</protein>